<keyword evidence="6 13" id="KW-0328">Glycosyltransferase</keyword>
<evidence type="ECO:0000256" key="5">
    <source>
        <dbReference type="ARBA" id="ARBA00022642"/>
    </source>
</evidence>
<dbReference type="InterPro" id="IPR036068">
    <property type="entry name" value="Nicotinate_pribotase-like_C"/>
</dbReference>
<name>A0ABQ7F981_9ACTN</name>
<keyword evidence="7 13" id="KW-0808">Transferase</keyword>
<evidence type="ECO:0000256" key="3">
    <source>
        <dbReference type="ARBA" id="ARBA00009400"/>
    </source>
</evidence>
<evidence type="ECO:0000259" key="12">
    <source>
        <dbReference type="Pfam" id="PF02749"/>
    </source>
</evidence>
<evidence type="ECO:0000313" key="13">
    <source>
        <dbReference type="EMBL" id="KAF4405180.1"/>
    </source>
</evidence>
<dbReference type="Pfam" id="PF02749">
    <property type="entry name" value="QRPTase_N"/>
    <property type="match status" value="1"/>
</dbReference>
<dbReference type="InterPro" id="IPR022412">
    <property type="entry name" value="Quinolinate_PRibosylTrfase_N"/>
</dbReference>
<feature type="domain" description="Quinolinate phosphoribosyl transferase C-terminal" evidence="11">
    <location>
        <begin position="174"/>
        <end position="338"/>
    </location>
</feature>
<dbReference type="PANTHER" id="PTHR32179:SF3">
    <property type="entry name" value="NICOTINATE-NUCLEOTIDE PYROPHOSPHORYLASE [CARBOXYLATING]"/>
    <property type="match status" value="1"/>
</dbReference>
<dbReference type="InterPro" id="IPR013785">
    <property type="entry name" value="Aldolase_TIM"/>
</dbReference>
<accession>A0ABQ7F981</accession>
<evidence type="ECO:0000256" key="4">
    <source>
        <dbReference type="ARBA" id="ARBA00011944"/>
    </source>
</evidence>
<reference evidence="13 14" key="1">
    <citation type="submission" date="2019-10" db="EMBL/GenBank/DDBJ databases">
        <title>Streptomyces tenebrisbrunneis sp.nov., an endogenous actinomycete isolated from of Lycium ruthenicum.</title>
        <authorList>
            <person name="Ma L."/>
        </authorList>
    </citation>
    <scope>NUCLEOTIDE SEQUENCE [LARGE SCALE GENOMIC DNA]</scope>
    <source>
        <strain evidence="13 14">TRM 66187</strain>
    </source>
</reference>
<evidence type="ECO:0000256" key="8">
    <source>
        <dbReference type="ARBA" id="ARBA00033102"/>
    </source>
</evidence>
<evidence type="ECO:0000256" key="1">
    <source>
        <dbReference type="ARBA" id="ARBA00003237"/>
    </source>
</evidence>
<dbReference type="InterPro" id="IPR037128">
    <property type="entry name" value="Quinolinate_PRibosylTase_N_sf"/>
</dbReference>
<evidence type="ECO:0000256" key="10">
    <source>
        <dbReference type="SAM" id="MobiDB-lite"/>
    </source>
</evidence>
<organism evidence="13 14">
    <name type="scientific">Streptomyces lycii</name>
    <dbReference type="NCBI Taxonomy" id="2654337"/>
    <lineage>
        <taxon>Bacteria</taxon>
        <taxon>Bacillati</taxon>
        <taxon>Actinomycetota</taxon>
        <taxon>Actinomycetes</taxon>
        <taxon>Kitasatosporales</taxon>
        <taxon>Streptomycetaceae</taxon>
        <taxon>Streptomyces</taxon>
    </lineage>
</organism>
<feature type="region of interest" description="Disordered" evidence="10">
    <location>
        <begin position="344"/>
        <end position="371"/>
    </location>
</feature>
<evidence type="ECO:0000259" key="11">
    <source>
        <dbReference type="Pfam" id="PF01729"/>
    </source>
</evidence>
<dbReference type="SUPFAM" id="SSF54675">
    <property type="entry name" value="Nicotinate/Quinolinate PRTase N-terminal domain-like"/>
    <property type="match status" value="1"/>
</dbReference>
<comment type="catalytic activity">
    <reaction evidence="9">
        <text>nicotinate beta-D-ribonucleotide + CO2 + diphosphate = quinolinate + 5-phospho-alpha-D-ribose 1-diphosphate + 2 H(+)</text>
        <dbReference type="Rhea" id="RHEA:12733"/>
        <dbReference type="ChEBI" id="CHEBI:15378"/>
        <dbReference type="ChEBI" id="CHEBI:16526"/>
        <dbReference type="ChEBI" id="CHEBI:29959"/>
        <dbReference type="ChEBI" id="CHEBI:33019"/>
        <dbReference type="ChEBI" id="CHEBI:57502"/>
        <dbReference type="ChEBI" id="CHEBI:58017"/>
        <dbReference type="EC" id="2.4.2.19"/>
    </reaction>
</comment>
<comment type="caution">
    <text evidence="13">The sequence shown here is derived from an EMBL/GenBank/DDBJ whole genome shotgun (WGS) entry which is preliminary data.</text>
</comment>
<dbReference type="GO" id="GO:0004514">
    <property type="term" value="F:nicotinate-nucleotide diphosphorylase (carboxylating) activity"/>
    <property type="evidence" value="ECO:0007669"/>
    <property type="project" value="UniProtKB-EC"/>
</dbReference>
<evidence type="ECO:0000313" key="14">
    <source>
        <dbReference type="Proteomes" id="UP000621266"/>
    </source>
</evidence>
<dbReference type="InterPro" id="IPR004393">
    <property type="entry name" value="NadC"/>
</dbReference>
<keyword evidence="14" id="KW-1185">Reference proteome</keyword>
<comment type="function">
    <text evidence="1">Involved in the catabolism of quinolinic acid (QA).</text>
</comment>
<dbReference type="NCBIfam" id="TIGR00078">
    <property type="entry name" value="nadC"/>
    <property type="match status" value="1"/>
</dbReference>
<dbReference type="Proteomes" id="UP000621266">
    <property type="component" value="Unassembled WGS sequence"/>
</dbReference>
<dbReference type="RefSeq" id="WP_098752488.1">
    <property type="nucleotide sequence ID" value="NZ_WHPN01000427.1"/>
</dbReference>
<feature type="compositionally biased region" description="Low complexity" evidence="10">
    <location>
        <begin position="349"/>
        <end position="360"/>
    </location>
</feature>
<feature type="domain" description="Quinolinate phosphoribosyl transferase N-terminal" evidence="12">
    <location>
        <begin position="86"/>
        <end position="172"/>
    </location>
</feature>
<sequence length="371" mass="38075">MNTPDRPQPVDLPLLRIGGAPAGADAGGCGDACGCGDGAEDFDLDPLECGLDPALAELLAAAGLDPVQVEDIAHLAIEEDLDQGVDVTTVATIPEEAVATGDFTARQAGTVAGLRVAEAVLSVVCTDEFEVERHAEDGDRVEPGQKLLSVRTRTRDLLTGERSALNLLGRLSGIATATRAWADALEGTGAAVRDTRKTTPGLRALEKYAVRCGGGVNHRMSLSDAALIKDNHVIAAGGVAAAFKAVRSEFPDVPVEVEVDRLDQIEPVLAEGADLILLDNFTPEQTREAVALVAGRSRLESSGRLTLAGARAYAEAGVDYLAVGALTHSSPVLDIGLDLRDAGGDDEPAAGAAGAGPAAGDDGRARDGRGV</sequence>
<keyword evidence="5" id="KW-0662">Pyridine nucleotide biosynthesis</keyword>
<dbReference type="CDD" id="cd01572">
    <property type="entry name" value="QPRTase"/>
    <property type="match status" value="1"/>
</dbReference>
<evidence type="ECO:0000256" key="7">
    <source>
        <dbReference type="ARBA" id="ARBA00022679"/>
    </source>
</evidence>
<comment type="pathway">
    <text evidence="2">Cofactor biosynthesis; NAD(+) biosynthesis; nicotinate D-ribonucleotide from quinolinate: step 1/1.</text>
</comment>
<dbReference type="Pfam" id="PF01729">
    <property type="entry name" value="QRPTase_C"/>
    <property type="match status" value="1"/>
</dbReference>
<dbReference type="SUPFAM" id="SSF51690">
    <property type="entry name" value="Nicotinate/Quinolinate PRTase C-terminal domain-like"/>
    <property type="match status" value="1"/>
</dbReference>
<evidence type="ECO:0000256" key="2">
    <source>
        <dbReference type="ARBA" id="ARBA00004893"/>
    </source>
</evidence>
<feature type="compositionally biased region" description="Basic and acidic residues" evidence="10">
    <location>
        <begin position="361"/>
        <end position="371"/>
    </location>
</feature>
<protein>
    <recommendedName>
        <fullName evidence="4">nicotinate-nucleotide diphosphorylase (carboxylating)</fullName>
        <ecNumber evidence="4">2.4.2.19</ecNumber>
    </recommendedName>
    <alternativeName>
        <fullName evidence="8">Quinolinate phosphoribosyltransferase [decarboxylating]</fullName>
    </alternativeName>
</protein>
<comment type="similarity">
    <text evidence="3">Belongs to the NadC/ModD family.</text>
</comment>
<dbReference type="EC" id="2.4.2.19" evidence="4"/>
<proteinExistence type="inferred from homology"/>
<dbReference type="Gene3D" id="3.90.1170.20">
    <property type="entry name" value="Quinolinate phosphoribosyl transferase, N-terminal domain"/>
    <property type="match status" value="1"/>
</dbReference>
<dbReference type="InterPro" id="IPR002638">
    <property type="entry name" value="Quinolinate_PRibosylTrfase_C"/>
</dbReference>
<evidence type="ECO:0000256" key="9">
    <source>
        <dbReference type="ARBA" id="ARBA00047445"/>
    </source>
</evidence>
<dbReference type="EMBL" id="WHPN01000427">
    <property type="protein sequence ID" value="KAF4405180.1"/>
    <property type="molecule type" value="Genomic_DNA"/>
</dbReference>
<evidence type="ECO:0000256" key="6">
    <source>
        <dbReference type="ARBA" id="ARBA00022676"/>
    </source>
</evidence>
<gene>
    <name evidence="13" type="ORF">GCU69_31655</name>
</gene>
<dbReference type="Gene3D" id="3.20.20.70">
    <property type="entry name" value="Aldolase class I"/>
    <property type="match status" value="1"/>
</dbReference>
<dbReference type="InterPro" id="IPR027277">
    <property type="entry name" value="NadC/ModD"/>
</dbReference>
<dbReference type="PANTHER" id="PTHR32179">
    <property type="entry name" value="NICOTINATE-NUCLEOTIDE PYROPHOSPHORYLASE [CARBOXYLATING]"/>
    <property type="match status" value="1"/>
</dbReference>